<keyword evidence="1" id="KW-0472">Membrane</keyword>
<keyword evidence="1" id="KW-0812">Transmembrane</keyword>
<dbReference type="CDD" id="cd07341">
    <property type="entry name" value="M56_BlaR1_MecR1_like"/>
    <property type="match status" value="1"/>
</dbReference>
<dbReference type="InterPro" id="IPR008756">
    <property type="entry name" value="Peptidase_M56"/>
</dbReference>
<dbReference type="PANTHER" id="PTHR34978">
    <property type="entry name" value="POSSIBLE SENSOR-TRANSDUCER PROTEIN BLAR"/>
    <property type="match status" value="1"/>
</dbReference>
<keyword evidence="4" id="KW-1185">Reference proteome</keyword>
<name>A0ABU1V3V7_9GAMM</name>
<reference evidence="3 4" key="1">
    <citation type="submission" date="2023-07" db="EMBL/GenBank/DDBJ databases">
        <title>Sorghum-associated microbial communities from plants grown in Nebraska, USA.</title>
        <authorList>
            <person name="Schachtman D."/>
        </authorList>
    </citation>
    <scope>NUCLEOTIDE SEQUENCE [LARGE SCALE GENOMIC DNA]</scope>
    <source>
        <strain evidence="3 4">BE190</strain>
    </source>
</reference>
<dbReference type="InterPro" id="IPR038591">
    <property type="entry name" value="NolW-like_sf"/>
</dbReference>
<dbReference type="PANTHER" id="PTHR34978:SF3">
    <property type="entry name" value="SLR0241 PROTEIN"/>
    <property type="match status" value="1"/>
</dbReference>
<organism evidence="3 4">
    <name type="scientific">Cellvibrio fibrivorans</name>
    <dbReference type="NCBI Taxonomy" id="126350"/>
    <lineage>
        <taxon>Bacteria</taxon>
        <taxon>Pseudomonadati</taxon>
        <taxon>Pseudomonadota</taxon>
        <taxon>Gammaproteobacteria</taxon>
        <taxon>Cellvibrionales</taxon>
        <taxon>Cellvibrionaceae</taxon>
        <taxon>Cellvibrio</taxon>
    </lineage>
</organism>
<dbReference type="Proteomes" id="UP001253595">
    <property type="component" value="Unassembled WGS sequence"/>
</dbReference>
<comment type="caution">
    <text evidence="3">The sequence shown here is derived from an EMBL/GenBank/DDBJ whole genome shotgun (WGS) entry which is preliminary data.</text>
</comment>
<feature type="transmembrane region" description="Helical" evidence="1">
    <location>
        <begin position="125"/>
        <end position="146"/>
    </location>
</feature>
<dbReference type="Gene3D" id="3.30.1370.120">
    <property type="match status" value="1"/>
</dbReference>
<dbReference type="Pfam" id="PF05569">
    <property type="entry name" value="Peptidase_M56"/>
    <property type="match status" value="1"/>
</dbReference>
<evidence type="ECO:0000313" key="4">
    <source>
        <dbReference type="Proteomes" id="UP001253595"/>
    </source>
</evidence>
<feature type="domain" description="Peptidase M56" evidence="2">
    <location>
        <begin position="16"/>
        <end position="318"/>
    </location>
</feature>
<dbReference type="Gene3D" id="3.30.2010.10">
    <property type="entry name" value="Metalloproteases ('zincins'), catalytic domain"/>
    <property type="match status" value="1"/>
</dbReference>
<gene>
    <name evidence="3" type="ORF">J2X05_004102</name>
</gene>
<dbReference type="EMBL" id="JAVDVX010000010">
    <property type="protein sequence ID" value="MDR7092062.1"/>
    <property type="molecule type" value="Genomic_DNA"/>
</dbReference>
<dbReference type="RefSeq" id="WP_310076044.1">
    <property type="nucleotide sequence ID" value="NZ_JAVDVX010000010.1"/>
</dbReference>
<proteinExistence type="predicted"/>
<dbReference type="InterPro" id="IPR052173">
    <property type="entry name" value="Beta-lactam_resp_regulator"/>
</dbReference>
<feature type="transmembrane region" description="Helical" evidence="1">
    <location>
        <begin position="235"/>
        <end position="253"/>
    </location>
</feature>
<accession>A0ABU1V3V7</accession>
<evidence type="ECO:0000313" key="3">
    <source>
        <dbReference type="EMBL" id="MDR7092062.1"/>
    </source>
</evidence>
<feature type="transmembrane region" description="Helical" evidence="1">
    <location>
        <begin position="12"/>
        <end position="36"/>
    </location>
</feature>
<keyword evidence="1" id="KW-1133">Transmembrane helix</keyword>
<feature type="transmembrane region" description="Helical" evidence="1">
    <location>
        <begin position="48"/>
        <end position="66"/>
    </location>
</feature>
<sequence length="536" mass="60452">MAELMQEINSFTGWLLIASLKSLPLIAILLLAQYGLKKYLSAGARHSLWLSLFLCLSIPFGWQFSFDIRPTELLFSSMDNNATYPSGSEIITSPTAAAEISQTNIENDLHQTPNSATTSLTSHSIFSLIWIFIFSGLIFITSWQLFRFKRVLQKASNAPSQDYLLLQNAQHTLGFSQKIPLLYSSKVSSPLTLGLFKPAIILPIGIERQLTENQLRLVLLHELAHIHRRDILWNWLAYGITLLHWFNPLIWLASKRMKADMEMACDAKVLSHLSPQDRNDYGLTLINVSQLASKPLGFAHSLGILENHRELKDRLIMMKEFTTMTLKKSLIFGMLFSAFAFAALAQPFADNSSPQQKSPTANQPHESAMSLQTFASRAEKDLGKKILVGFNGDTRIQTNLNENPIDYKKLLAQLQINGFTAFTSEDYIQIVSVRDARSLAPIVEKGKKYYDDEFVTDYIKLDKSCAGSVLATIRPLVPQYSHLTTYEDAKTLIIVDSYSNIQRVRSVIATIEKNIDSPKDCNRTQTVEPTPQQLRK</sequence>
<evidence type="ECO:0000259" key="2">
    <source>
        <dbReference type="Pfam" id="PF05569"/>
    </source>
</evidence>
<evidence type="ECO:0000256" key="1">
    <source>
        <dbReference type="SAM" id="Phobius"/>
    </source>
</evidence>
<protein>
    <submittedName>
        <fullName evidence="3">Beta-lactamase regulating signal transducer with metallopeptidase domain</fullName>
    </submittedName>
</protein>